<reference evidence="1 2" key="1">
    <citation type="journal article" date="2012" name="Stand. Genomic Sci.">
        <title>Complete genome sequence of the melanogenic marine bacterium Marinomonas mediterranea type strain (MMB-1(T)).</title>
        <authorList>
            <person name="Lucas-Elio P."/>
            <person name="Goodwin L."/>
            <person name="Woyke T."/>
            <person name="Pitluck S."/>
            <person name="Nolan M."/>
            <person name="Kyrpides N.C."/>
            <person name="Detter J.C."/>
            <person name="Copeland A."/>
            <person name="Teshima H."/>
            <person name="Bruce D."/>
            <person name="Detter C."/>
            <person name="Tapia R."/>
            <person name="Han S."/>
            <person name="Land M.L."/>
            <person name="Ivanova N."/>
            <person name="Mikhailova N."/>
            <person name="Johnston A.W."/>
            <person name="Sanchez-Amat A."/>
        </authorList>
    </citation>
    <scope>NUCLEOTIDE SEQUENCE [LARGE SCALE GENOMIC DNA]</scope>
    <source>
        <strain evidence="2">ATCC 700492 / JCM 21426 / NBRC 103028 / MMB-1</strain>
    </source>
</reference>
<dbReference type="STRING" id="717774.Marme_0019"/>
<dbReference type="AlphaFoldDB" id="F2JUJ2"/>
<proteinExistence type="predicted"/>
<evidence type="ECO:0000313" key="1">
    <source>
        <dbReference type="EMBL" id="ADZ89325.1"/>
    </source>
</evidence>
<organism evidence="1 2">
    <name type="scientific">Marinomonas mediterranea (strain ATCC 700492 / JCM 21426 / NBRC 103028 / MMB-1)</name>
    <dbReference type="NCBI Taxonomy" id="717774"/>
    <lineage>
        <taxon>Bacteria</taxon>
        <taxon>Pseudomonadati</taxon>
        <taxon>Pseudomonadota</taxon>
        <taxon>Gammaproteobacteria</taxon>
        <taxon>Oceanospirillales</taxon>
        <taxon>Oceanospirillaceae</taxon>
        <taxon>Marinomonas</taxon>
    </lineage>
</organism>
<name>F2JUJ2_MARM1</name>
<dbReference type="InterPro" id="IPR032349">
    <property type="entry name" value="DUF4865"/>
</dbReference>
<accession>F2JUJ2</accession>
<dbReference type="HOGENOM" id="CLU_087283_0_0_6"/>
<evidence type="ECO:0008006" key="3">
    <source>
        <dbReference type="Google" id="ProtNLM"/>
    </source>
</evidence>
<keyword evidence="2" id="KW-1185">Reference proteome</keyword>
<dbReference type="Pfam" id="PF16157">
    <property type="entry name" value="DUF4865"/>
    <property type="match status" value="1"/>
</dbReference>
<dbReference type="KEGG" id="mme:Marme_0019"/>
<dbReference type="OrthoDB" id="2065010at2"/>
<dbReference type="Proteomes" id="UP000001062">
    <property type="component" value="Chromosome"/>
</dbReference>
<sequence length="174" mass="19505">MIAAQYSFTLPATFPISDIETRVRNLGHKLDSFPGLGFKAYLLSTQQAGSKINRYAPFYLWKSETGLVNFLKSDGFRGLEDSFGRPQVIQTLPLTVYTSDQIKQATFAVRDSIPVYPDNTLSDLFEQEDTQGSLQKQDTNCVAYVASLGKVRMSLMSFSLIRETAYQGESEQEC</sequence>
<dbReference type="EMBL" id="CP002583">
    <property type="protein sequence ID" value="ADZ89325.1"/>
    <property type="molecule type" value="Genomic_DNA"/>
</dbReference>
<dbReference type="eggNOG" id="COG2329">
    <property type="taxonomic scope" value="Bacteria"/>
</dbReference>
<gene>
    <name evidence="1" type="ordered locus">Marme_0019</name>
</gene>
<protein>
    <recommendedName>
        <fullName evidence="3">DUF4865 domain-containing protein</fullName>
    </recommendedName>
</protein>
<evidence type="ECO:0000313" key="2">
    <source>
        <dbReference type="Proteomes" id="UP000001062"/>
    </source>
</evidence>
<dbReference type="PATRIC" id="fig|717774.3.peg.21"/>
<dbReference type="RefSeq" id="WP_013659232.1">
    <property type="nucleotide sequence ID" value="NC_015276.1"/>
</dbReference>